<dbReference type="PANTHER" id="PTHR43806:SF11">
    <property type="entry name" value="CEREVISIN-RELATED"/>
    <property type="match status" value="1"/>
</dbReference>
<feature type="active site" description="Charge relay system" evidence="5">
    <location>
        <position position="238"/>
    </location>
</feature>
<feature type="chain" id="PRO_5010353372" evidence="6">
    <location>
        <begin position="21"/>
        <end position="465"/>
    </location>
</feature>
<feature type="signal peptide" evidence="6">
    <location>
        <begin position="1"/>
        <end position="20"/>
    </location>
</feature>
<evidence type="ECO:0000256" key="4">
    <source>
        <dbReference type="ARBA" id="ARBA00022825"/>
    </source>
</evidence>
<keyword evidence="8" id="KW-1185">Reference proteome</keyword>
<evidence type="ECO:0000256" key="6">
    <source>
        <dbReference type="SAM" id="SignalP"/>
    </source>
</evidence>
<dbReference type="PROSITE" id="PS51892">
    <property type="entry name" value="SUBTILASE"/>
    <property type="match status" value="1"/>
</dbReference>
<dbReference type="CDD" id="cd04077">
    <property type="entry name" value="Peptidases_S8_PCSK9_ProteinaseK_like"/>
    <property type="match status" value="1"/>
</dbReference>
<evidence type="ECO:0000256" key="1">
    <source>
        <dbReference type="ARBA" id="ARBA00011073"/>
    </source>
</evidence>
<dbReference type="PROSITE" id="PS00138">
    <property type="entry name" value="SUBTILASE_SER"/>
    <property type="match status" value="1"/>
</dbReference>
<dbReference type="SUPFAM" id="SSF52743">
    <property type="entry name" value="Subtilisin-like"/>
    <property type="match status" value="1"/>
</dbReference>
<dbReference type="InterPro" id="IPR050131">
    <property type="entry name" value="Peptidase_S8_subtilisin-like"/>
</dbReference>
<feature type="active site" description="Charge relay system" evidence="5">
    <location>
        <position position="394"/>
    </location>
</feature>
<reference evidence="9" key="1">
    <citation type="submission" date="2025-08" db="UniProtKB">
        <authorList>
            <consortium name="RefSeq"/>
        </authorList>
    </citation>
    <scope>IDENTIFICATION</scope>
    <source>
        <tissue evidence="9">Gonads</tissue>
    </source>
</reference>
<evidence type="ECO:0000256" key="5">
    <source>
        <dbReference type="PROSITE-ProRule" id="PRU01240"/>
    </source>
</evidence>
<keyword evidence="3 5" id="KW-0378">Hydrolase</keyword>
<name>A0A1S3IIB3_LINAN</name>
<dbReference type="PROSITE" id="PS00137">
    <property type="entry name" value="SUBTILASE_HIS"/>
    <property type="match status" value="1"/>
</dbReference>
<dbReference type="Proteomes" id="UP000085678">
    <property type="component" value="Unplaced"/>
</dbReference>
<dbReference type="InterPro" id="IPR036852">
    <property type="entry name" value="Peptidase_S8/S53_dom_sf"/>
</dbReference>
<dbReference type="InterPro" id="IPR023828">
    <property type="entry name" value="Peptidase_S8_Ser-AS"/>
</dbReference>
<dbReference type="PANTHER" id="PTHR43806">
    <property type="entry name" value="PEPTIDASE S8"/>
    <property type="match status" value="1"/>
</dbReference>
<dbReference type="RefSeq" id="XP_013397621.1">
    <property type="nucleotide sequence ID" value="XM_013542167.1"/>
</dbReference>
<dbReference type="GO" id="GO:0005615">
    <property type="term" value="C:extracellular space"/>
    <property type="evidence" value="ECO:0007669"/>
    <property type="project" value="TreeGrafter"/>
</dbReference>
<feature type="domain" description="Peptidase S8/S53" evidence="7">
    <location>
        <begin position="192"/>
        <end position="439"/>
    </location>
</feature>
<evidence type="ECO:0000313" key="8">
    <source>
        <dbReference type="Proteomes" id="UP000085678"/>
    </source>
</evidence>
<protein>
    <submittedName>
        <fullName evidence="9">Cuticle-degrading serine protease</fullName>
    </submittedName>
</protein>
<dbReference type="InterPro" id="IPR034193">
    <property type="entry name" value="PCSK9_ProteinaseK-like"/>
</dbReference>
<accession>A0A1S3IIB3</accession>
<dbReference type="PRINTS" id="PR00723">
    <property type="entry name" value="SUBTILISIN"/>
</dbReference>
<dbReference type="AlphaFoldDB" id="A0A1S3IIB3"/>
<dbReference type="Pfam" id="PF00082">
    <property type="entry name" value="Peptidase_S8"/>
    <property type="match status" value="1"/>
</dbReference>
<keyword evidence="2 5" id="KW-0645">Protease</keyword>
<gene>
    <name evidence="9" type="primary">LOC106164292</name>
</gene>
<dbReference type="InterPro" id="IPR000209">
    <property type="entry name" value="Peptidase_S8/S53_dom"/>
</dbReference>
<dbReference type="InterPro" id="IPR022398">
    <property type="entry name" value="Peptidase_S8_His-AS"/>
</dbReference>
<keyword evidence="4 5" id="KW-0720">Serine protease</keyword>
<evidence type="ECO:0000256" key="3">
    <source>
        <dbReference type="ARBA" id="ARBA00022801"/>
    </source>
</evidence>
<dbReference type="InParanoid" id="A0A1S3IIB3"/>
<dbReference type="OrthoDB" id="1740355at2759"/>
<sequence length="465" mass="50082">MTRFLVVVYFLVFLPSSCVAGVTRGDVEEVQSLGRTQRGALLKIAADDKRVELQKYTGDVGIPDSYILKLKNGTGIDQASDFINSIKDEMPPDLFDRTEIGEPGAVGQLRYLMVKTTEEGIEWFRLQTDIIDSIYQDTYVYSAGCTCNCHCENGTDLDDGACWSYFPENWGLDRIDQASTALDGKFNIEGTGSDVDVYVFDTGIYREHIEFLRADGTSRVTLGNIANASWSAADVDGHGTHVAGLIGGKTVGVAKNVSLISVKVLGDDGFGSDFGIIAMLSWVQEQVQATQRKSIVNLSLGGEKSEILNDAVNALFTDAGVLSVVAAGNENVLSKYISPASATHAFTVGATQHRDKRATFSNYGSDVDIWAPGEDLGSSSNEGVYRYRLSSGTSMACPLVAGAAAVYMSSLDYNPTPSEVKDHLISTSQDNVVTGIPEEFCSDGICEPAESVTRLLQVGCSFEEE</sequence>
<dbReference type="KEGG" id="lak:106164292"/>
<dbReference type="InterPro" id="IPR015500">
    <property type="entry name" value="Peptidase_S8_subtilisin-rel"/>
</dbReference>
<dbReference type="GO" id="GO:0004252">
    <property type="term" value="F:serine-type endopeptidase activity"/>
    <property type="evidence" value="ECO:0007669"/>
    <property type="project" value="UniProtKB-UniRule"/>
</dbReference>
<evidence type="ECO:0000259" key="7">
    <source>
        <dbReference type="Pfam" id="PF00082"/>
    </source>
</evidence>
<dbReference type="Gene3D" id="3.40.50.200">
    <property type="entry name" value="Peptidase S8/S53 domain"/>
    <property type="match status" value="1"/>
</dbReference>
<dbReference type="GO" id="GO:0006508">
    <property type="term" value="P:proteolysis"/>
    <property type="evidence" value="ECO:0007669"/>
    <property type="project" value="UniProtKB-KW"/>
</dbReference>
<proteinExistence type="inferred from homology"/>
<dbReference type="GeneID" id="106164292"/>
<comment type="similarity">
    <text evidence="1 5">Belongs to the peptidase S8 family.</text>
</comment>
<organism evidence="8 9">
    <name type="scientific">Lingula anatina</name>
    <name type="common">Brachiopod</name>
    <name type="synonym">Lingula unguis</name>
    <dbReference type="NCBI Taxonomy" id="7574"/>
    <lineage>
        <taxon>Eukaryota</taxon>
        <taxon>Metazoa</taxon>
        <taxon>Spiralia</taxon>
        <taxon>Lophotrochozoa</taxon>
        <taxon>Brachiopoda</taxon>
        <taxon>Linguliformea</taxon>
        <taxon>Lingulata</taxon>
        <taxon>Lingulida</taxon>
        <taxon>Linguloidea</taxon>
        <taxon>Lingulidae</taxon>
        <taxon>Lingula</taxon>
    </lineage>
</organism>
<keyword evidence="6" id="KW-0732">Signal</keyword>
<dbReference type="FunFam" id="3.40.50.200:FF:000014">
    <property type="entry name" value="Proteinase K"/>
    <property type="match status" value="1"/>
</dbReference>
<evidence type="ECO:0000313" key="9">
    <source>
        <dbReference type="RefSeq" id="XP_013397621.1"/>
    </source>
</evidence>
<evidence type="ECO:0000256" key="2">
    <source>
        <dbReference type="ARBA" id="ARBA00022670"/>
    </source>
</evidence>
<feature type="active site" description="Charge relay system" evidence="5">
    <location>
        <position position="201"/>
    </location>
</feature>